<evidence type="ECO:0000313" key="1">
    <source>
        <dbReference type="EMBL" id="CAI0551333.1"/>
    </source>
</evidence>
<dbReference type="AlphaFoldDB" id="A0AAV0R1F3"/>
<evidence type="ECO:0000313" key="2">
    <source>
        <dbReference type="Proteomes" id="UP001154282"/>
    </source>
</evidence>
<keyword evidence="2" id="KW-1185">Reference proteome</keyword>
<organism evidence="1 2">
    <name type="scientific">Linum tenue</name>
    <dbReference type="NCBI Taxonomy" id="586396"/>
    <lineage>
        <taxon>Eukaryota</taxon>
        <taxon>Viridiplantae</taxon>
        <taxon>Streptophyta</taxon>
        <taxon>Embryophyta</taxon>
        <taxon>Tracheophyta</taxon>
        <taxon>Spermatophyta</taxon>
        <taxon>Magnoliopsida</taxon>
        <taxon>eudicotyledons</taxon>
        <taxon>Gunneridae</taxon>
        <taxon>Pentapetalae</taxon>
        <taxon>rosids</taxon>
        <taxon>fabids</taxon>
        <taxon>Malpighiales</taxon>
        <taxon>Linaceae</taxon>
        <taxon>Linum</taxon>
    </lineage>
</organism>
<name>A0AAV0R1F3_9ROSI</name>
<proteinExistence type="predicted"/>
<reference evidence="1" key="1">
    <citation type="submission" date="2022-08" db="EMBL/GenBank/DDBJ databases">
        <authorList>
            <person name="Gutierrez-Valencia J."/>
        </authorList>
    </citation>
    <scope>NUCLEOTIDE SEQUENCE</scope>
</reference>
<protein>
    <submittedName>
        <fullName evidence="1">Uncharacterized protein</fullName>
    </submittedName>
</protein>
<sequence>RFPFQFFHFHLPLPDLFLENPQLEGERAYHRQQHPHHQSIYLHLPTLLPLIAALIAGSNPRFLRFAPPSETFLLQAQEPEGCISFPPAAFASIPGHLFLIPPSSIHSIEQESNFEISYDEHNDDSGEVLQ</sequence>
<comment type="caution">
    <text evidence="1">The sequence shown here is derived from an EMBL/GenBank/DDBJ whole genome shotgun (WGS) entry which is preliminary data.</text>
</comment>
<accession>A0AAV0R1F3</accession>
<dbReference type="EMBL" id="CAMGYJ010000010">
    <property type="protein sequence ID" value="CAI0551333.1"/>
    <property type="molecule type" value="Genomic_DNA"/>
</dbReference>
<dbReference type="Proteomes" id="UP001154282">
    <property type="component" value="Unassembled WGS sequence"/>
</dbReference>
<gene>
    <name evidence="1" type="ORF">LITE_LOCUS45920</name>
</gene>
<feature type="non-terminal residue" evidence="1">
    <location>
        <position position="1"/>
    </location>
</feature>